<dbReference type="GO" id="GO:0005886">
    <property type="term" value="C:plasma membrane"/>
    <property type="evidence" value="ECO:0007669"/>
    <property type="project" value="UniProtKB-SubCell"/>
</dbReference>
<evidence type="ECO:0000256" key="7">
    <source>
        <dbReference type="ARBA" id="ARBA00023136"/>
    </source>
</evidence>
<keyword evidence="6 12" id="KW-1133">Transmembrane helix</keyword>
<dbReference type="AlphaFoldDB" id="A0A7J7ENB3"/>
<feature type="transmembrane region" description="Helical" evidence="12">
    <location>
        <begin position="329"/>
        <end position="349"/>
    </location>
</feature>
<feature type="region of interest" description="Disordered" evidence="11">
    <location>
        <begin position="727"/>
        <end position="780"/>
    </location>
</feature>
<dbReference type="SUPFAM" id="SSF48726">
    <property type="entry name" value="Immunoglobulin"/>
    <property type="match status" value="7"/>
</dbReference>
<keyword evidence="7 12" id="KW-0472">Membrane</keyword>
<evidence type="ECO:0000256" key="11">
    <source>
        <dbReference type="SAM" id="MobiDB-lite"/>
    </source>
</evidence>
<protein>
    <recommendedName>
        <fullName evidence="14">Ig-like domain-containing protein</fullName>
    </recommendedName>
</protein>
<dbReference type="InterPro" id="IPR007110">
    <property type="entry name" value="Ig-like_dom"/>
</dbReference>
<evidence type="ECO:0000256" key="13">
    <source>
        <dbReference type="SAM" id="SignalP"/>
    </source>
</evidence>
<feature type="region of interest" description="Disordered" evidence="11">
    <location>
        <begin position="932"/>
        <end position="976"/>
    </location>
</feature>
<dbReference type="GO" id="GO:0032396">
    <property type="term" value="F:inhibitory MHC class I receptor activity"/>
    <property type="evidence" value="ECO:0007669"/>
    <property type="project" value="TreeGrafter"/>
</dbReference>
<evidence type="ECO:0000313" key="15">
    <source>
        <dbReference type="EMBL" id="KAF5916946.1"/>
    </source>
</evidence>
<comment type="subcellular location">
    <subcellularLocation>
        <location evidence="1">Cell membrane</location>
        <topology evidence="1">Single-pass membrane protein</topology>
    </subcellularLocation>
</comment>
<dbReference type="FunFam" id="2.60.40.10:FF:000049">
    <property type="entry name" value="Leukocyte immunoglobulin-like receptor subfamily B member 1"/>
    <property type="match status" value="6"/>
</dbReference>
<evidence type="ECO:0000256" key="6">
    <source>
        <dbReference type="ARBA" id="ARBA00022989"/>
    </source>
</evidence>
<keyword evidence="4 13" id="KW-0732">Signal</keyword>
<keyword evidence="8" id="KW-1015">Disulfide bond</keyword>
<dbReference type="Proteomes" id="UP000551758">
    <property type="component" value="Unassembled WGS sequence"/>
</dbReference>
<feature type="compositionally biased region" description="Polar residues" evidence="11">
    <location>
        <begin position="966"/>
        <end position="976"/>
    </location>
</feature>
<evidence type="ECO:0000256" key="2">
    <source>
        <dbReference type="ARBA" id="ARBA00022475"/>
    </source>
</evidence>
<name>A0A7J7ENB3_DICBM</name>
<comment type="caution">
    <text evidence="15">The sequence shown here is derived from an EMBL/GenBank/DDBJ whole genome shotgun (WGS) entry which is preliminary data.</text>
</comment>
<dbReference type="SMART" id="SM00408">
    <property type="entry name" value="IGc2"/>
    <property type="match status" value="3"/>
</dbReference>
<dbReference type="InterPro" id="IPR036179">
    <property type="entry name" value="Ig-like_dom_sf"/>
</dbReference>
<feature type="transmembrane region" description="Helical" evidence="12">
    <location>
        <begin position="903"/>
        <end position="924"/>
    </location>
</feature>
<evidence type="ECO:0000256" key="8">
    <source>
        <dbReference type="ARBA" id="ARBA00023157"/>
    </source>
</evidence>
<dbReference type="GO" id="GO:0019221">
    <property type="term" value="P:cytokine-mediated signaling pathway"/>
    <property type="evidence" value="ECO:0007669"/>
    <property type="project" value="TreeGrafter"/>
</dbReference>
<dbReference type="Pfam" id="PF13895">
    <property type="entry name" value="Ig_2"/>
    <property type="match status" value="1"/>
</dbReference>
<dbReference type="InterPro" id="IPR050412">
    <property type="entry name" value="Ig-like_Receptors_ImmuneReg"/>
</dbReference>
<feature type="compositionally biased region" description="Basic and acidic residues" evidence="11">
    <location>
        <begin position="736"/>
        <end position="768"/>
    </location>
</feature>
<evidence type="ECO:0000256" key="1">
    <source>
        <dbReference type="ARBA" id="ARBA00004162"/>
    </source>
</evidence>
<dbReference type="InterPro" id="IPR013783">
    <property type="entry name" value="Ig-like_fold"/>
</dbReference>
<keyword evidence="16" id="KW-1185">Reference proteome</keyword>
<gene>
    <name evidence="15" type="ORF">HPG69_013867</name>
</gene>
<evidence type="ECO:0000256" key="12">
    <source>
        <dbReference type="SAM" id="Phobius"/>
    </source>
</evidence>
<sequence>MTSILSALLCLALPSPVVTSGRTVTIQCDSWLGFDRFILTKEGEHKTSWTLNSQQHPNGQSQALFPVSHVMPHHRWMFRCYGFYRYRPQAWSDPSDPVELLVPGVSGKPSLLTQQGPVVASGQNLTLQCLSDVGYDRFALSKERGCDLPQGLARQPQAGLSQADFSLGPVRPSHGGQYRCYGGHNLSSKWSAASDPLDILVAGQLPDTPSLSVQPGPTVASGENVTLLCQSRSPRDTFLLSKEGTADPPLRLRSEYQAQQYKAQFSMSPVTLAHGGTYRCYSSHSTSPYLLSQPSDPLELMVSGSSGDPTSPPTGLNLTASFKWYLKPLIGISAAFVLMLSLLLLLLICHRHHGKCRTSVESLDVKDTQAEEDRQMGRQAAASEAPQDVTYAQLCHLTLRRDRTPSSTQSEEPRAEPTVYAALAMRYVVLRTPVRAGTLPKPTVWAEPGPVIPWGRPVTIWCQGALGPLQYQLEKERSLGPWDTANLLQLGGKAKFSIPHMTEQEAGRYYCYYHNITSSSELTNPPSQPCRALWCPRGGNVTLQCGSQLRFDRFILTKEGEHKTSWALDSQQHPNGKFHALFPVGPVTPSHRWMFRCYGCYRNKFQEWSHPSNPVELLVSGGSGKPSHLTQQGPVVASEQILTVSLFALSKEGEHDLPHDLALQPQAGLSQANFLLDPLRPSHRGWYRCYGGHNLSSEWSAPTEPWTSWGQVRSQWVSQGTRFCTGPAGGAPGGDARIRSVESQGGRETEIKGMNQRKQDRLKGRSSERGLGTLSSEQGGQAALHPPFLCLGQLPDTPSLSVQPGPTVASGENSLRDTFRLSKEGAADPPLRLRSKYQSQHYQAQFSMTSPKGGTYRCFSSLNTSSYLLSHPNDTLELMVSESDETISPSEMKSDPKNYTRDNLIRIGMAGLILVAIGVLLILARHNQRRTQGAARRSTQEGTMHHSEQQSLGLIPFQEPPPNPPSGLTQSRWSPQGALSPSAVRVLCRLMSTICIKTETLNPGYRGPTGLQQQDQFLH</sequence>
<evidence type="ECO:0000256" key="9">
    <source>
        <dbReference type="ARBA" id="ARBA00023180"/>
    </source>
</evidence>
<proteinExistence type="predicted"/>
<dbReference type="InterPro" id="IPR003598">
    <property type="entry name" value="Ig_sub2"/>
</dbReference>
<evidence type="ECO:0000256" key="5">
    <source>
        <dbReference type="ARBA" id="ARBA00022737"/>
    </source>
</evidence>
<dbReference type="EMBL" id="JACDTQ010002604">
    <property type="protein sequence ID" value="KAF5916946.1"/>
    <property type="molecule type" value="Genomic_DNA"/>
</dbReference>
<dbReference type="SMART" id="SM00409">
    <property type="entry name" value="IG"/>
    <property type="match status" value="5"/>
</dbReference>
<dbReference type="InterPro" id="IPR003599">
    <property type="entry name" value="Ig_sub"/>
</dbReference>
<evidence type="ECO:0000256" key="3">
    <source>
        <dbReference type="ARBA" id="ARBA00022692"/>
    </source>
</evidence>
<dbReference type="InterPro" id="IPR013151">
    <property type="entry name" value="Immunoglobulin_dom"/>
</dbReference>
<dbReference type="PANTHER" id="PTHR11738:SF179">
    <property type="entry name" value="LEUKOCYTE IMMUNOGLOBULIN-LIKE RECEPTOR SUBFAMILY A MEMBER 5"/>
    <property type="match status" value="1"/>
</dbReference>
<keyword evidence="3 12" id="KW-0812">Transmembrane</keyword>
<feature type="domain" description="Ig-like" evidence="14">
    <location>
        <begin position="209"/>
        <end position="292"/>
    </location>
</feature>
<keyword evidence="10" id="KW-0393">Immunoglobulin domain</keyword>
<evidence type="ECO:0000259" key="14">
    <source>
        <dbReference type="PROSITE" id="PS50835"/>
    </source>
</evidence>
<keyword evidence="9" id="KW-0325">Glycoprotein</keyword>
<evidence type="ECO:0000256" key="10">
    <source>
        <dbReference type="ARBA" id="ARBA00023319"/>
    </source>
</evidence>
<dbReference type="PROSITE" id="PS50835">
    <property type="entry name" value="IG_LIKE"/>
    <property type="match status" value="1"/>
</dbReference>
<reference evidence="15 16" key="1">
    <citation type="journal article" date="2020" name="Mol. Biol. Evol.">
        <title>Interspecific Gene Flow and the Evolution of Specialization in Black and White Rhinoceros.</title>
        <authorList>
            <person name="Moodley Y."/>
            <person name="Westbury M.V."/>
            <person name="Russo I.M."/>
            <person name="Gopalakrishnan S."/>
            <person name="Rakotoarivelo A."/>
            <person name="Olsen R.A."/>
            <person name="Prost S."/>
            <person name="Tunstall T."/>
            <person name="Ryder O.A."/>
            <person name="Dalen L."/>
            <person name="Bruford M.W."/>
        </authorList>
    </citation>
    <scope>NUCLEOTIDE SEQUENCE [LARGE SCALE GENOMIC DNA]</scope>
    <source>
        <strain evidence="15">SBR-YM</strain>
        <tissue evidence="15">Skin</tissue>
    </source>
</reference>
<dbReference type="Pfam" id="PF00047">
    <property type="entry name" value="ig"/>
    <property type="match status" value="1"/>
</dbReference>
<keyword evidence="2" id="KW-1003">Cell membrane</keyword>
<organism evidence="15 16">
    <name type="scientific">Diceros bicornis minor</name>
    <name type="common">South-central black rhinoceros</name>
    <dbReference type="NCBI Taxonomy" id="77932"/>
    <lineage>
        <taxon>Eukaryota</taxon>
        <taxon>Metazoa</taxon>
        <taxon>Chordata</taxon>
        <taxon>Craniata</taxon>
        <taxon>Vertebrata</taxon>
        <taxon>Euteleostomi</taxon>
        <taxon>Mammalia</taxon>
        <taxon>Eutheria</taxon>
        <taxon>Laurasiatheria</taxon>
        <taxon>Perissodactyla</taxon>
        <taxon>Rhinocerotidae</taxon>
        <taxon>Diceros</taxon>
    </lineage>
</organism>
<feature type="region of interest" description="Disordered" evidence="11">
    <location>
        <begin position="795"/>
        <end position="818"/>
    </location>
</feature>
<dbReference type="Gene3D" id="2.60.40.10">
    <property type="entry name" value="Immunoglobulins"/>
    <property type="match status" value="7"/>
</dbReference>
<evidence type="ECO:0000256" key="4">
    <source>
        <dbReference type="ARBA" id="ARBA00022729"/>
    </source>
</evidence>
<feature type="chain" id="PRO_5029554075" description="Ig-like domain-containing protein" evidence="13">
    <location>
        <begin position="21"/>
        <end position="1019"/>
    </location>
</feature>
<feature type="signal peptide" evidence="13">
    <location>
        <begin position="1"/>
        <end position="20"/>
    </location>
</feature>
<keyword evidence="5" id="KW-0677">Repeat</keyword>
<dbReference type="GO" id="GO:0002764">
    <property type="term" value="P:immune response-regulating signaling pathway"/>
    <property type="evidence" value="ECO:0007669"/>
    <property type="project" value="TreeGrafter"/>
</dbReference>
<evidence type="ECO:0000313" key="16">
    <source>
        <dbReference type="Proteomes" id="UP000551758"/>
    </source>
</evidence>
<dbReference type="PANTHER" id="PTHR11738">
    <property type="entry name" value="MHC CLASS I NK CELL RECEPTOR"/>
    <property type="match status" value="1"/>
</dbReference>
<accession>A0A7J7ENB3</accession>